<evidence type="ECO:0000256" key="1">
    <source>
        <dbReference type="ARBA" id="ARBA00004651"/>
    </source>
</evidence>
<dbReference type="NCBIfam" id="TIGR00710">
    <property type="entry name" value="efflux_Bcr_CflA"/>
    <property type="match status" value="1"/>
</dbReference>
<dbReference type="EMBL" id="CP001392">
    <property type="protein sequence ID" value="ACM33918.1"/>
    <property type="molecule type" value="Genomic_DNA"/>
</dbReference>
<dbReference type="Gene3D" id="1.20.1720.10">
    <property type="entry name" value="Multidrug resistance protein D"/>
    <property type="match status" value="1"/>
</dbReference>
<dbReference type="PANTHER" id="PTHR23502:SF132">
    <property type="entry name" value="POLYAMINE TRANSPORTER 2-RELATED"/>
    <property type="match status" value="1"/>
</dbReference>
<keyword evidence="6 8" id="KW-1133">Transmembrane helix</keyword>
<dbReference type="SUPFAM" id="SSF103473">
    <property type="entry name" value="MFS general substrate transporter"/>
    <property type="match status" value="1"/>
</dbReference>
<organism evidence="10 11">
    <name type="scientific">Acidovorax ebreus (strain TPSY)</name>
    <name type="common">Diaphorobacter sp. (strain TPSY)</name>
    <dbReference type="NCBI Taxonomy" id="535289"/>
    <lineage>
        <taxon>Bacteria</taxon>
        <taxon>Pseudomonadati</taxon>
        <taxon>Pseudomonadota</taxon>
        <taxon>Betaproteobacteria</taxon>
        <taxon>Burkholderiales</taxon>
        <taxon>Comamonadaceae</taxon>
        <taxon>Diaphorobacter</taxon>
    </lineage>
</organism>
<dbReference type="InterPro" id="IPR011701">
    <property type="entry name" value="MFS"/>
</dbReference>
<accession>A0A9J9QCX7</accession>
<evidence type="ECO:0000256" key="2">
    <source>
        <dbReference type="ARBA" id="ARBA00006236"/>
    </source>
</evidence>
<feature type="transmembrane region" description="Helical" evidence="8">
    <location>
        <begin position="79"/>
        <end position="98"/>
    </location>
</feature>
<feature type="transmembrane region" description="Helical" evidence="8">
    <location>
        <begin position="215"/>
        <end position="239"/>
    </location>
</feature>
<dbReference type="PROSITE" id="PS51318">
    <property type="entry name" value="TAT"/>
    <property type="match status" value="1"/>
</dbReference>
<feature type="transmembrane region" description="Helical" evidence="8">
    <location>
        <begin position="137"/>
        <end position="159"/>
    </location>
</feature>
<evidence type="ECO:0000313" key="11">
    <source>
        <dbReference type="Proteomes" id="UP000000450"/>
    </source>
</evidence>
<evidence type="ECO:0000256" key="8">
    <source>
        <dbReference type="RuleBase" id="RU365088"/>
    </source>
</evidence>
<comment type="similarity">
    <text evidence="2 8">Belongs to the major facilitator superfamily. Bcr/CmlA family.</text>
</comment>
<keyword evidence="7 8" id="KW-0472">Membrane</keyword>
<reference evidence="10 11" key="1">
    <citation type="journal article" date="2010" name="J. Bacteriol.">
        <title>Completed genome sequence of the anaerobic iron-oxidizing bacterium Acidovorax ebreus strain TPSY.</title>
        <authorList>
            <person name="Byrne-Bailey K.G."/>
            <person name="Weber K.A."/>
            <person name="Chair A.H."/>
            <person name="Bose S."/>
            <person name="Knox T."/>
            <person name="Spanbauer T.L."/>
            <person name="Chertkov O."/>
            <person name="Coates J.D."/>
        </authorList>
    </citation>
    <scope>NUCLEOTIDE SEQUENCE [LARGE SCALE GENOMIC DNA]</scope>
    <source>
        <strain evidence="10 11">TPSY</strain>
    </source>
</reference>
<feature type="transmembrane region" description="Helical" evidence="8">
    <location>
        <begin position="47"/>
        <end position="67"/>
    </location>
</feature>
<feature type="transmembrane region" description="Helical" evidence="8">
    <location>
        <begin position="311"/>
        <end position="329"/>
    </location>
</feature>
<dbReference type="KEGG" id="dia:Dtpsy_2482"/>
<keyword evidence="3 8" id="KW-0813">Transport</keyword>
<evidence type="ECO:0000313" key="10">
    <source>
        <dbReference type="EMBL" id="ACM33918.1"/>
    </source>
</evidence>
<feature type="transmembrane region" description="Helical" evidence="8">
    <location>
        <begin position="104"/>
        <end position="125"/>
    </location>
</feature>
<evidence type="ECO:0000256" key="6">
    <source>
        <dbReference type="ARBA" id="ARBA00022989"/>
    </source>
</evidence>
<evidence type="ECO:0000259" key="9">
    <source>
        <dbReference type="PROSITE" id="PS50850"/>
    </source>
</evidence>
<feature type="transmembrane region" description="Helical" evidence="8">
    <location>
        <begin position="251"/>
        <end position="269"/>
    </location>
</feature>
<dbReference type="AlphaFoldDB" id="A0A9J9QCX7"/>
<dbReference type="Proteomes" id="UP000000450">
    <property type="component" value="Chromosome"/>
</dbReference>
<dbReference type="CDD" id="cd17320">
    <property type="entry name" value="MFS_MdfA_MDR_like"/>
    <property type="match status" value="1"/>
</dbReference>
<feature type="transmembrane region" description="Helical" evidence="8">
    <location>
        <begin position="341"/>
        <end position="364"/>
    </location>
</feature>
<feature type="transmembrane region" description="Helical" evidence="8">
    <location>
        <begin position="165"/>
        <end position="184"/>
    </location>
</feature>
<comment type="subcellular location">
    <subcellularLocation>
        <location evidence="8">Cell inner membrane</location>
        <topology evidence="8">Multi-pass membrane protein</topology>
    </subcellularLocation>
    <subcellularLocation>
        <location evidence="1">Cell membrane</location>
        <topology evidence="1">Multi-pass membrane protein</topology>
    </subcellularLocation>
</comment>
<feature type="transmembrane region" description="Helical" evidence="8">
    <location>
        <begin position="370"/>
        <end position="391"/>
    </location>
</feature>
<feature type="domain" description="Major facilitator superfamily (MFS) profile" evidence="9">
    <location>
        <begin position="13"/>
        <end position="396"/>
    </location>
</feature>
<gene>
    <name evidence="10" type="ordered locus">Dtpsy_2482</name>
</gene>
<proteinExistence type="inferred from homology"/>
<feature type="transmembrane region" description="Helical" evidence="8">
    <location>
        <begin position="281"/>
        <end position="305"/>
    </location>
</feature>
<keyword evidence="8" id="KW-0997">Cell inner membrane</keyword>
<dbReference type="InterPro" id="IPR036259">
    <property type="entry name" value="MFS_trans_sf"/>
</dbReference>
<dbReference type="RefSeq" id="WP_015913862.1">
    <property type="nucleotide sequence ID" value="NC_011992.1"/>
</dbReference>
<dbReference type="PROSITE" id="PS50850">
    <property type="entry name" value="MFS"/>
    <property type="match status" value="1"/>
</dbReference>
<evidence type="ECO:0000256" key="5">
    <source>
        <dbReference type="ARBA" id="ARBA00022692"/>
    </source>
</evidence>
<keyword evidence="4" id="KW-1003">Cell membrane</keyword>
<sequence length="405" mass="41105">MRASPSPSAGAPPLWLLVLITLSGTLAMHMFVPALPDAARALGVGPAAVQATISIYIVGLALGQLIYGPLSDALGRRPLLLGGLALYAAGSIAAMLAPTAPALIAARFIQALGGCAGLALGRAMVRDTNGPVEAVRALALLNLMMMVGPGMAPLAGSGLVALGGWRAVFVALALAGVATLLLSWRKVPETGTPTGRVSPGRLARAYAALLRSPTFLAYAVGGGCATTAVYAFIAAAPFIITEQLGHPLRDVGIALGVVMVGMAIGNALTRRLALSMRLGRLLVWGNAVSVACALVFLALELLGYLTLEATVGLMLLFVLGAGMASPAALSKVLTVDARQVGAAAGLYGFAQMALGALFTLLVGWGSNPALASSCVLLGAALVGQGCLQFALRREKRVRGERARGE</sequence>
<dbReference type="GO" id="GO:1990961">
    <property type="term" value="P:xenobiotic detoxification by transmembrane export across the plasma membrane"/>
    <property type="evidence" value="ECO:0007669"/>
    <property type="project" value="InterPro"/>
</dbReference>
<dbReference type="PANTHER" id="PTHR23502">
    <property type="entry name" value="MAJOR FACILITATOR SUPERFAMILY"/>
    <property type="match status" value="1"/>
</dbReference>
<dbReference type="Pfam" id="PF07690">
    <property type="entry name" value="MFS_1"/>
    <property type="match status" value="1"/>
</dbReference>
<name>A0A9J9QCX7_ACIET</name>
<keyword evidence="5 8" id="KW-0812">Transmembrane</keyword>
<dbReference type="GO" id="GO:0042910">
    <property type="term" value="F:xenobiotic transmembrane transporter activity"/>
    <property type="evidence" value="ECO:0007669"/>
    <property type="project" value="InterPro"/>
</dbReference>
<evidence type="ECO:0000256" key="4">
    <source>
        <dbReference type="ARBA" id="ARBA00022475"/>
    </source>
</evidence>
<evidence type="ECO:0000256" key="7">
    <source>
        <dbReference type="ARBA" id="ARBA00023136"/>
    </source>
</evidence>
<protein>
    <recommendedName>
        <fullName evidence="8">Bcr/CflA family efflux transporter</fullName>
    </recommendedName>
</protein>
<keyword evidence="11" id="KW-1185">Reference proteome</keyword>
<dbReference type="InterPro" id="IPR020846">
    <property type="entry name" value="MFS_dom"/>
</dbReference>
<dbReference type="InterPro" id="IPR006311">
    <property type="entry name" value="TAT_signal"/>
</dbReference>
<dbReference type="InterPro" id="IPR004812">
    <property type="entry name" value="Efflux_drug-R_Bcr/CmlA"/>
</dbReference>
<feature type="transmembrane region" description="Helical" evidence="8">
    <location>
        <begin position="12"/>
        <end position="35"/>
    </location>
</feature>
<evidence type="ECO:0000256" key="3">
    <source>
        <dbReference type="ARBA" id="ARBA00022448"/>
    </source>
</evidence>
<dbReference type="GO" id="GO:0005886">
    <property type="term" value="C:plasma membrane"/>
    <property type="evidence" value="ECO:0007669"/>
    <property type="project" value="UniProtKB-SubCell"/>
</dbReference>